<evidence type="ECO:0000256" key="4">
    <source>
        <dbReference type="ARBA" id="ARBA00023172"/>
    </source>
</evidence>
<dbReference type="PANTHER" id="PTHR30461">
    <property type="entry name" value="DNA-INVERTASE FROM LAMBDOID PROPHAGE"/>
    <property type="match status" value="1"/>
</dbReference>
<dbReference type="InterPro" id="IPR006119">
    <property type="entry name" value="Resolv_N"/>
</dbReference>
<evidence type="ECO:0000313" key="8">
    <source>
        <dbReference type="EMBL" id="SHE75384.1"/>
    </source>
</evidence>
<dbReference type="STRING" id="1123243.SAMN02745190_01072"/>
<dbReference type="InterPro" id="IPR050639">
    <property type="entry name" value="SSR_resolvase"/>
</dbReference>
<dbReference type="PROSITE" id="PS00397">
    <property type="entry name" value="RECOMBINASES_1"/>
    <property type="match status" value="1"/>
</dbReference>
<dbReference type="Proteomes" id="UP000184404">
    <property type="component" value="Unassembled WGS sequence"/>
</dbReference>
<dbReference type="SMART" id="SM00857">
    <property type="entry name" value="Resolvase"/>
    <property type="match status" value="1"/>
</dbReference>
<accession>A0A1M4W281</accession>
<gene>
    <name evidence="8" type="ORF">SAMN02745190_01072</name>
</gene>
<dbReference type="Pfam" id="PF00239">
    <property type="entry name" value="Resolvase"/>
    <property type="match status" value="1"/>
</dbReference>
<reference evidence="8 9" key="1">
    <citation type="submission" date="2016-11" db="EMBL/GenBank/DDBJ databases">
        <authorList>
            <person name="Jaros S."/>
            <person name="Januszkiewicz K."/>
            <person name="Wedrychowicz H."/>
        </authorList>
    </citation>
    <scope>NUCLEOTIDE SEQUENCE [LARGE SCALE GENOMIC DNA]</scope>
    <source>
        <strain evidence="8 9">DSM 10502</strain>
    </source>
</reference>
<keyword evidence="2" id="KW-0229">DNA integration</keyword>
<dbReference type="EMBL" id="FQUG01000004">
    <property type="protein sequence ID" value="SHE75384.1"/>
    <property type="molecule type" value="Genomic_DNA"/>
</dbReference>
<dbReference type="RefSeq" id="WP_072935165.1">
    <property type="nucleotide sequence ID" value="NZ_FQUG01000004.1"/>
</dbReference>
<dbReference type="OrthoDB" id="9797501at2"/>
<organism evidence="8 9">
    <name type="scientific">Schwartzia succinivorans DSM 10502</name>
    <dbReference type="NCBI Taxonomy" id="1123243"/>
    <lineage>
        <taxon>Bacteria</taxon>
        <taxon>Bacillati</taxon>
        <taxon>Bacillota</taxon>
        <taxon>Negativicutes</taxon>
        <taxon>Selenomonadales</taxon>
        <taxon>Selenomonadaceae</taxon>
        <taxon>Schwartzia</taxon>
    </lineage>
</organism>
<proteinExistence type="inferred from homology"/>
<dbReference type="InterPro" id="IPR006118">
    <property type="entry name" value="Recombinase_CS"/>
</dbReference>
<sequence length="200" mass="23078">MIKAYVRVSTKEQHLAPQIKEIIDYAKDKFNEEIASENIYSDEASGTTTDNRPNLQKMLDDLQENDVLIIREFSRLARSTRDLLTIVDAIKSKKAKLYSIKEGIDTAGPLGDCIIAILGAVYQLENDIRKERQRAGIALAKAQGKYKRPKKKQPKFWPQVYKKWLNRETSFERMAKECSVSKTTIQKWVAEERKKLKKEA</sequence>
<dbReference type="PROSITE" id="PS51736">
    <property type="entry name" value="RECOMBINASES_3"/>
    <property type="match status" value="1"/>
</dbReference>
<name>A0A1M4W281_9FIRM</name>
<keyword evidence="9" id="KW-1185">Reference proteome</keyword>
<evidence type="ECO:0000259" key="7">
    <source>
        <dbReference type="PROSITE" id="PS51736"/>
    </source>
</evidence>
<dbReference type="PANTHER" id="PTHR30461:SF26">
    <property type="entry name" value="RESOLVASE HOMOLOG YNEB"/>
    <property type="match status" value="1"/>
</dbReference>
<keyword evidence="4" id="KW-0233">DNA recombination</keyword>
<evidence type="ECO:0000256" key="5">
    <source>
        <dbReference type="PIRSR" id="PIRSR606118-50"/>
    </source>
</evidence>
<dbReference type="InterPro" id="IPR036162">
    <property type="entry name" value="Resolvase-like_N_sf"/>
</dbReference>
<dbReference type="AlphaFoldDB" id="A0A1M4W281"/>
<dbReference type="Gene3D" id="3.40.50.1390">
    <property type="entry name" value="Resolvase, N-terminal catalytic domain"/>
    <property type="match status" value="1"/>
</dbReference>
<dbReference type="GO" id="GO:0015074">
    <property type="term" value="P:DNA integration"/>
    <property type="evidence" value="ECO:0007669"/>
    <property type="project" value="UniProtKB-KW"/>
</dbReference>
<dbReference type="SUPFAM" id="SSF53041">
    <property type="entry name" value="Resolvase-like"/>
    <property type="match status" value="1"/>
</dbReference>
<evidence type="ECO:0000256" key="6">
    <source>
        <dbReference type="PROSITE-ProRule" id="PRU10137"/>
    </source>
</evidence>
<evidence type="ECO:0000313" key="9">
    <source>
        <dbReference type="Proteomes" id="UP000184404"/>
    </source>
</evidence>
<evidence type="ECO:0000256" key="2">
    <source>
        <dbReference type="ARBA" id="ARBA00022908"/>
    </source>
</evidence>
<keyword evidence="3" id="KW-0238">DNA-binding</keyword>
<feature type="domain" description="Resolvase/invertase-type recombinase catalytic" evidence="7">
    <location>
        <begin position="1"/>
        <end position="144"/>
    </location>
</feature>
<dbReference type="CDD" id="cd03768">
    <property type="entry name" value="SR_ResInv"/>
    <property type="match status" value="1"/>
</dbReference>
<evidence type="ECO:0000256" key="3">
    <source>
        <dbReference type="ARBA" id="ARBA00023125"/>
    </source>
</evidence>
<feature type="active site" description="O-(5'-phospho-DNA)-serine intermediate" evidence="5 6">
    <location>
        <position position="9"/>
    </location>
</feature>
<dbReference type="GO" id="GO:0000150">
    <property type="term" value="F:DNA strand exchange activity"/>
    <property type="evidence" value="ECO:0007669"/>
    <property type="project" value="InterPro"/>
</dbReference>
<protein>
    <submittedName>
        <fullName evidence="8">Site-specific DNA recombinase</fullName>
    </submittedName>
</protein>
<comment type="similarity">
    <text evidence="1">Belongs to the site-specific recombinase resolvase family.</text>
</comment>
<dbReference type="GO" id="GO:0003677">
    <property type="term" value="F:DNA binding"/>
    <property type="evidence" value="ECO:0007669"/>
    <property type="project" value="UniProtKB-KW"/>
</dbReference>
<evidence type="ECO:0000256" key="1">
    <source>
        <dbReference type="ARBA" id="ARBA00009913"/>
    </source>
</evidence>